<keyword evidence="2" id="KW-1185">Reference proteome</keyword>
<evidence type="ECO:0000313" key="2">
    <source>
        <dbReference type="Proteomes" id="UP001157418"/>
    </source>
</evidence>
<dbReference type="AlphaFoldDB" id="A0AAU9PAD1"/>
<evidence type="ECO:0000313" key="1">
    <source>
        <dbReference type="EMBL" id="CAH1447106.1"/>
    </source>
</evidence>
<protein>
    <submittedName>
        <fullName evidence="1">Uncharacterized protein</fullName>
    </submittedName>
</protein>
<sequence length="89" mass="10039">MLAGDQSITGDLSLSRPDFKPFFISTRFQVGKRSLHPHQITSQKPHETCDSFLMVCIIIPRSRLQVTYEIDSYLTSTDFEVSVLGLHPG</sequence>
<dbReference type="Proteomes" id="UP001157418">
    <property type="component" value="Unassembled WGS sequence"/>
</dbReference>
<dbReference type="EMBL" id="CAKMRJ010005523">
    <property type="protein sequence ID" value="CAH1447106.1"/>
    <property type="molecule type" value="Genomic_DNA"/>
</dbReference>
<organism evidence="1 2">
    <name type="scientific">Lactuca virosa</name>
    <dbReference type="NCBI Taxonomy" id="75947"/>
    <lineage>
        <taxon>Eukaryota</taxon>
        <taxon>Viridiplantae</taxon>
        <taxon>Streptophyta</taxon>
        <taxon>Embryophyta</taxon>
        <taxon>Tracheophyta</taxon>
        <taxon>Spermatophyta</taxon>
        <taxon>Magnoliopsida</taxon>
        <taxon>eudicotyledons</taxon>
        <taxon>Gunneridae</taxon>
        <taxon>Pentapetalae</taxon>
        <taxon>asterids</taxon>
        <taxon>campanulids</taxon>
        <taxon>Asterales</taxon>
        <taxon>Asteraceae</taxon>
        <taxon>Cichorioideae</taxon>
        <taxon>Cichorieae</taxon>
        <taxon>Lactucinae</taxon>
        <taxon>Lactuca</taxon>
    </lineage>
</organism>
<gene>
    <name evidence="1" type="ORF">LVIROSA_LOCUS32744</name>
</gene>
<proteinExistence type="predicted"/>
<comment type="caution">
    <text evidence="1">The sequence shown here is derived from an EMBL/GenBank/DDBJ whole genome shotgun (WGS) entry which is preliminary data.</text>
</comment>
<name>A0AAU9PAD1_9ASTR</name>
<reference evidence="1 2" key="1">
    <citation type="submission" date="2022-01" db="EMBL/GenBank/DDBJ databases">
        <authorList>
            <person name="Xiong W."/>
            <person name="Schranz E."/>
        </authorList>
    </citation>
    <scope>NUCLEOTIDE SEQUENCE [LARGE SCALE GENOMIC DNA]</scope>
</reference>
<accession>A0AAU9PAD1</accession>